<dbReference type="AlphaFoldDB" id="A0A1U7HE54"/>
<sequence>MLCDLQSGIFAQAIDYRNLYPRDIAFFNWDESDIERSLNVEIAFIVPKIELIACVCQSKLMQPLKQLMS</sequence>
<name>A0A1U7HE54_9CYAN</name>
<protein>
    <submittedName>
        <fullName evidence="1">Uncharacterized protein</fullName>
    </submittedName>
</protein>
<accession>A0A1U7HE54</accession>
<dbReference type="EMBL" id="MRCB01000017">
    <property type="protein sequence ID" value="OKH21882.1"/>
    <property type="molecule type" value="Genomic_DNA"/>
</dbReference>
<keyword evidence="2" id="KW-1185">Reference proteome</keyword>
<dbReference type="Proteomes" id="UP000186868">
    <property type="component" value="Unassembled WGS sequence"/>
</dbReference>
<dbReference type="STRING" id="1921803.NIES593_14545"/>
<evidence type="ECO:0000313" key="1">
    <source>
        <dbReference type="EMBL" id="OKH21882.1"/>
    </source>
</evidence>
<reference evidence="1 2" key="1">
    <citation type="submission" date="2016-11" db="EMBL/GenBank/DDBJ databases">
        <title>Draft Genome Sequences of Nine Cyanobacterial Strains from Diverse Habitats.</title>
        <authorList>
            <person name="Zhu T."/>
            <person name="Hou S."/>
            <person name="Lu X."/>
            <person name="Hess W.R."/>
        </authorList>
    </citation>
    <scope>NUCLEOTIDE SEQUENCE [LARGE SCALE GENOMIC DNA]</scope>
    <source>
        <strain evidence="1 2">NIES-593</strain>
    </source>
</reference>
<proteinExistence type="predicted"/>
<gene>
    <name evidence="1" type="ORF">NIES593_14545</name>
</gene>
<comment type="caution">
    <text evidence="1">The sequence shown here is derived from an EMBL/GenBank/DDBJ whole genome shotgun (WGS) entry which is preliminary data.</text>
</comment>
<evidence type="ECO:0000313" key="2">
    <source>
        <dbReference type="Proteomes" id="UP000186868"/>
    </source>
</evidence>
<dbReference type="RefSeq" id="WP_073600267.1">
    <property type="nucleotide sequence ID" value="NZ_MRCB01000017.1"/>
</dbReference>
<organism evidence="1 2">
    <name type="scientific">Hydrococcus rivularis NIES-593</name>
    <dbReference type="NCBI Taxonomy" id="1921803"/>
    <lineage>
        <taxon>Bacteria</taxon>
        <taxon>Bacillati</taxon>
        <taxon>Cyanobacteriota</taxon>
        <taxon>Cyanophyceae</taxon>
        <taxon>Pleurocapsales</taxon>
        <taxon>Hydrococcaceae</taxon>
        <taxon>Hydrococcus</taxon>
    </lineage>
</organism>